<dbReference type="SUPFAM" id="SSF57667">
    <property type="entry name" value="beta-beta-alpha zinc fingers"/>
    <property type="match status" value="1"/>
</dbReference>
<dbReference type="Proteomes" id="UP000504606">
    <property type="component" value="Unplaced"/>
</dbReference>
<evidence type="ECO:0000256" key="1">
    <source>
        <dbReference type="PROSITE-ProRule" id="PRU00042"/>
    </source>
</evidence>
<evidence type="ECO:0000313" key="4">
    <source>
        <dbReference type="RefSeq" id="XP_052122651.1"/>
    </source>
</evidence>
<name>A0A9C6TUH7_FRAOC</name>
<dbReference type="RefSeq" id="XP_052122651.1">
    <property type="nucleotide sequence ID" value="XM_052266691.1"/>
</dbReference>
<keyword evidence="1" id="KW-0479">Metal-binding</keyword>
<keyword evidence="1" id="KW-0862">Zinc</keyword>
<sequence length="75" mass="8730">MLYSSDALPDSLYPARRFECSDCGNAYKHAQSLWKHRKFECGKAPAFPCPYCPHQAKRKQHLELHVTRKHGDRSQ</sequence>
<evidence type="ECO:0000259" key="2">
    <source>
        <dbReference type="PROSITE" id="PS50157"/>
    </source>
</evidence>
<dbReference type="GeneID" id="127749259"/>
<dbReference type="Gene3D" id="3.30.160.60">
    <property type="entry name" value="Classic Zinc Finger"/>
    <property type="match status" value="1"/>
</dbReference>
<dbReference type="InterPro" id="IPR013087">
    <property type="entry name" value="Znf_C2H2_type"/>
</dbReference>
<dbReference type="PROSITE" id="PS50157">
    <property type="entry name" value="ZINC_FINGER_C2H2_2"/>
    <property type="match status" value="1"/>
</dbReference>
<feature type="domain" description="C2H2-type" evidence="2">
    <location>
        <begin position="18"/>
        <end position="45"/>
    </location>
</feature>
<protein>
    <submittedName>
        <fullName evidence="4">Longitudinals lacking protein, isoforms A/B/D/L-like</fullName>
    </submittedName>
</protein>
<gene>
    <name evidence="4" type="primary">LOC127749259</name>
</gene>
<dbReference type="OrthoDB" id="10004641at2759"/>
<organism evidence="3 4">
    <name type="scientific">Frankliniella occidentalis</name>
    <name type="common">Western flower thrips</name>
    <name type="synonym">Euthrips occidentalis</name>
    <dbReference type="NCBI Taxonomy" id="133901"/>
    <lineage>
        <taxon>Eukaryota</taxon>
        <taxon>Metazoa</taxon>
        <taxon>Ecdysozoa</taxon>
        <taxon>Arthropoda</taxon>
        <taxon>Hexapoda</taxon>
        <taxon>Insecta</taxon>
        <taxon>Pterygota</taxon>
        <taxon>Neoptera</taxon>
        <taxon>Paraneoptera</taxon>
        <taxon>Thysanoptera</taxon>
        <taxon>Terebrantia</taxon>
        <taxon>Thripoidea</taxon>
        <taxon>Thripidae</taxon>
        <taxon>Frankliniella</taxon>
    </lineage>
</organism>
<dbReference type="KEGG" id="foc:127749259"/>
<dbReference type="GO" id="GO:0008270">
    <property type="term" value="F:zinc ion binding"/>
    <property type="evidence" value="ECO:0007669"/>
    <property type="project" value="UniProtKB-KW"/>
</dbReference>
<keyword evidence="3" id="KW-1185">Reference proteome</keyword>
<dbReference type="SMART" id="SM00355">
    <property type="entry name" value="ZnF_C2H2"/>
    <property type="match status" value="2"/>
</dbReference>
<evidence type="ECO:0000313" key="3">
    <source>
        <dbReference type="Proteomes" id="UP000504606"/>
    </source>
</evidence>
<accession>A0A9C6TUH7</accession>
<dbReference type="AlphaFoldDB" id="A0A9C6TUH7"/>
<keyword evidence="1" id="KW-0863">Zinc-finger</keyword>
<reference evidence="4" key="1">
    <citation type="submission" date="2025-08" db="UniProtKB">
        <authorList>
            <consortium name="RefSeq"/>
        </authorList>
    </citation>
    <scope>IDENTIFICATION</scope>
    <source>
        <tissue evidence="4">Whole organism</tissue>
    </source>
</reference>
<dbReference type="InterPro" id="IPR036236">
    <property type="entry name" value="Znf_C2H2_sf"/>
</dbReference>
<proteinExistence type="predicted"/>
<dbReference type="Pfam" id="PF00096">
    <property type="entry name" value="zf-C2H2"/>
    <property type="match status" value="1"/>
</dbReference>